<gene>
    <name evidence="4" type="ORF">GlitD10_0334</name>
</gene>
<dbReference type="Pfam" id="PF00498">
    <property type="entry name" value="FHA"/>
    <property type="match status" value="1"/>
</dbReference>
<evidence type="ECO:0000256" key="1">
    <source>
        <dbReference type="ARBA" id="ARBA00005381"/>
    </source>
</evidence>
<dbReference type="GO" id="GO:0004016">
    <property type="term" value="F:adenylate cyclase activity"/>
    <property type="evidence" value="ECO:0007669"/>
    <property type="project" value="UniProtKB-EC"/>
</dbReference>
<dbReference type="EC" id="4.6.1.1" evidence="4"/>
<name>A0A1J0A9M5_9CYAN</name>
<dbReference type="KEGG" id="glt:GlitD10_0334"/>
<evidence type="ECO:0000259" key="2">
    <source>
        <dbReference type="PROSITE" id="PS50006"/>
    </source>
</evidence>
<dbReference type="InterPro" id="IPR029787">
    <property type="entry name" value="Nucleotide_cyclase"/>
</dbReference>
<dbReference type="Proteomes" id="UP000180235">
    <property type="component" value="Chromosome"/>
</dbReference>
<dbReference type="GO" id="GO:0035556">
    <property type="term" value="P:intracellular signal transduction"/>
    <property type="evidence" value="ECO:0007669"/>
    <property type="project" value="InterPro"/>
</dbReference>
<protein>
    <submittedName>
        <fullName evidence="4">Adenylate cyclase</fullName>
        <ecNumber evidence="4">4.6.1.1</ecNumber>
    </submittedName>
</protein>
<dbReference type="PROSITE" id="PS50125">
    <property type="entry name" value="GUANYLATE_CYCLASE_2"/>
    <property type="match status" value="1"/>
</dbReference>
<evidence type="ECO:0000313" key="5">
    <source>
        <dbReference type="Proteomes" id="UP000180235"/>
    </source>
</evidence>
<proteinExistence type="inferred from homology"/>
<dbReference type="InterPro" id="IPR008984">
    <property type="entry name" value="SMAD_FHA_dom_sf"/>
</dbReference>
<sequence>MTTSAAYLLLTTPTGEQYIPLVGGNTWNIGRADRNGIVLADRWVSRNHAMIQRLDTGEYYFIDFGSRNGSFLRGRRVSIPMALRDGDQLVIGETKMIFHVRNSIQPTTVPPLRSEVNENATEVLHVRCLISVLVVDIREFSLLARQVDEALLSQAIGSWFRQVGEIIQRFGSRVDKYIGDAVMAVWIHNTQGPSQNDMLRLLRTIWAIDKTTANLHYQHPLPGQLRIGVGLNTGYAMVGNSGSGERPEYTALGDTVNTAFRLESATRALGLDVAMGRSTFAYIQDMEQAKDFFIPHTTTLKGYEEPVTLWGTSFNHLRLFLQLHNPEGGTRSGTFTLPSGSLD</sequence>
<dbReference type="InterPro" id="IPR000253">
    <property type="entry name" value="FHA_dom"/>
</dbReference>
<accession>A0A1J0A9M5</accession>
<dbReference type="PANTHER" id="PTHR43081:SF1">
    <property type="entry name" value="ADENYLATE CYCLASE, TERMINAL-DIFFERENTIATION SPECIFIC"/>
    <property type="match status" value="1"/>
</dbReference>
<dbReference type="RefSeq" id="WP_071453348.1">
    <property type="nucleotide sequence ID" value="NZ_CP017675.1"/>
</dbReference>
<evidence type="ECO:0000259" key="3">
    <source>
        <dbReference type="PROSITE" id="PS50125"/>
    </source>
</evidence>
<dbReference type="Gene3D" id="3.30.70.1230">
    <property type="entry name" value="Nucleotide cyclase"/>
    <property type="match status" value="1"/>
</dbReference>
<dbReference type="Gene3D" id="2.60.200.20">
    <property type="match status" value="1"/>
</dbReference>
<dbReference type="AlphaFoldDB" id="A0A1J0A9M5"/>
<dbReference type="Pfam" id="PF00211">
    <property type="entry name" value="Guanylate_cyc"/>
    <property type="match status" value="1"/>
</dbReference>
<dbReference type="STRING" id="1188229.GlitD10_0334"/>
<dbReference type="CDD" id="cd00060">
    <property type="entry name" value="FHA"/>
    <property type="match status" value="1"/>
</dbReference>
<dbReference type="SUPFAM" id="SSF55073">
    <property type="entry name" value="Nucleotide cyclase"/>
    <property type="match status" value="1"/>
</dbReference>
<evidence type="ECO:0000313" key="4">
    <source>
        <dbReference type="EMBL" id="APB32642.1"/>
    </source>
</evidence>
<comment type="similarity">
    <text evidence="1">Belongs to the adenylyl cyclase class-3 family.</text>
</comment>
<keyword evidence="5" id="KW-1185">Reference proteome</keyword>
<dbReference type="OrthoDB" id="337251at2"/>
<dbReference type="PANTHER" id="PTHR43081">
    <property type="entry name" value="ADENYLATE CYCLASE, TERMINAL-DIFFERENTIATION SPECIFIC-RELATED"/>
    <property type="match status" value="1"/>
</dbReference>
<dbReference type="InterPro" id="IPR001054">
    <property type="entry name" value="A/G_cyclase"/>
</dbReference>
<dbReference type="InterPro" id="IPR050697">
    <property type="entry name" value="Adenylyl/Guanylyl_Cyclase_3/4"/>
</dbReference>
<dbReference type="GO" id="GO:0009190">
    <property type="term" value="P:cyclic nucleotide biosynthetic process"/>
    <property type="evidence" value="ECO:0007669"/>
    <property type="project" value="InterPro"/>
</dbReference>
<dbReference type="SUPFAM" id="SSF49879">
    <property type="entry name" value="SMAD/FHA domain"/>
    <property type="match status" value="1"/>
</dbReference>
<dbReference type="CDD" id="cd07302">
    <property type="entry name" value="CHD"/>
    <property type="match status" value="1"/>
</dbReference>
<feature type="domain" description="FHA" evidence="2">
    <location>
        <begin position="27"/>
        <end position="77"/>
    </location>
</feature>
<dbReference type="SMART" id="SM00240">
    <property type="entry name" value="FHA"/>
    <property type="match status" value="1"/>
</dbReference>
<dbReference type="SMART" id="SM00044">
    <property type="entry name" value="CYCc"/>
    <property type="match status" value="1"/>
</dbReference>
<reference evidence="4 5" key="1">
    <citation type="submission" date="2016-10" db="EMBL/GenBank/DDBJ databases">
        <title>Description of Gloeomargarita lithophora gen. nov., sp. nov., a thylakoid-bearing basal-branching cyanobacterium with intracellular carbonates, and proposal for Gloeomargaritales ord. nov.</title>
        <authorList>
            <person name="Moreira D."/>
            <person name="Tavera R."/>
            <person name="Benzerara K."/>
            <person name="Skouri-Panet F."/>
            <person name="Couradeau E."/>
            <person name="Gerard E."/>
            <person name="Loussert C."/>
            <person name="Novelo E."/>
            <person name="Zivanovic Y."/>
            <person name="Lopez-Garcia P."/>
        </authorList>
    </citation>
    <scope>NUCLEOTIDE SEQUENCE [LARGE SCALE GENOMIC DNA]</scope>
    <source>
        <strain evidence="4 5">D10</strain>
    </source>
</reference>
<feature type="domain" description="Guanylate cyclase" evidence="3">
    <location>
        <begin position="131"/>
        <end position="263"/>
    </location>
</feature>
<dbReference type="EMBL" id="CP017675">
    <property type="protein sequence ID" value="APB32642.1"/>
    <property type="molecule type" value="Genomic_DNA"/>
</dbReference>
<dbReference type="PROSITE" id="PS50006">
    <property type="entry name" value="FHA_DOMAIN"/>
    <property type="match status" value="1"/>
</dbReference>
<organism evidence="4 5">
    <name type="scientific">Gloeomargarita lithophora Alchichica-D10</name>
    <dbReference type="NCBI Taxonomy" id="1188229"/>
    <lineage>
        <taxon>Bacteria</taxon>
        <taxon>Bacillati</taxon>
        <taxon>Cyanobacteriota</taxon>
        <taxon>Cyanophyceae</taxon>
        <taxon>Gloeomargaritales</taxon>
        <taxon>Gloeomargaritaceae</taxon>
        <taxon>Gloeomargarita</taxon>
    </lineage>
</organism>
<keyword evidence="4" id="KW-0456">Lyase</keyword>